<comment type="cofactor">
    <cofactor evidence="1">
        <name>FAD</name>
        <dbReference type="ChEBI" id="CHEBI:57692"/>
    </cofactor>
</comment>
<dbReference type="GO" id="GO:0003884">
    <property type="term" value="F:D-amino-acid oxidase activity"/>
    <property type="evidence" value="ECO:0007669"/>
    <property type="project" value="InterPro"/>
</dbReference>
<dbReference type="GO" id="GO:0071949">
    <property type="term" value="F:FAD binding"/>
    <property type="evidence" value="ECO:0007669"/>
    <property type="project" value="InterPro"/>
</dbReference>
<evidence type="ECO:0000313" key="6">
    <source>
        <dbReference type="Proteomes" id="UP000184383"/>
    </source>
</evidence>
<keyword evidence="4" id="KW-0560">Oxidoreductase</keyword>
<dbReference type="GO" id="GO:0005737">
    <property type="term" value="C:cytoplasm"/>
    <property type="evidence" value="ECO:0007669"/>
    <property type="project" value="TreeGrafter"/>
</dbReference>
<dbReference type="InterPro" id="IPR023209">
    <property type="entry name" value="DAO"/>
</dbReference>
<dbReference type="VEuPathDB" id="FungiDB:ASPWEDRAFT_736489"/>
<evidence type="ECO:0000313" key="5">
    <source>
        <dbReference type="EMBL" id="OJJ39642.1"/>
    </source>
</evidence>
<evidence type="ECO:0000256" key="4">
    <source>
        <dbReference type="ARBA" id="ARBA00023002"/>
    </source>
</evidence>
<dbReference type="PANTHER" id="PTHR11530">
    <property type="entry name" value="D-AMINO ACID OXIDASE"/>
    <property type="match status" value="1"/>
</dbReference>
<accession>A0A1L9RXJ1</accession>
<dbReference type="Gene3D" id="3.30.9.10">
    <property type="entry name" value="D-Amino Acid Oxidase, subunit A, domain 2"/>
    <property type="match status" value="1"/>
</dbReference>
<dbReference type="Gene3D" id="3.40.50.720">
    <property type="entry name" value="NAD(P)-binding Rossmann-like Domain"/>
    <property type="match status" value="1"/>
</dbReference>
<dbReference type="Proteomes" id="UP000184383">
    <property type="component" value="Unassembled WGS sequence"/>
</dbReference>
<reference evidence="6" key="1">
    <citation type="journal article" date="2017" name="Genome Biol.">
        <title>Comparative genomics reveals high biological diversity and specific adaptations in the industrially and medically important fungal genus Aspergillus.</title>
        <authorList>
            <person name="de Vries R.P."/>
            <person name="Riley R."/>
            <person name="Wiebenga A."/>
            <person name="Aguilar-Osorio G."/>
            <person name="Amillis S."/>
            <person name="Uchima C.A."/>
            <person name="Anderluh G."/>
            <person name="Asadollahi M."/>
            <person name="Askin M."/>
            <person name="Barry K."/>
            <person name="Battaglia E."/>
            <person name="Bayram O."/>
            <person name="Benocci T."/>
            <person name="Braus-Stromeyer S.A."/>
            <person name="Caldana C."/>
            <person name="Canovas D."/>
            <person name="Cerqueira G.C."/>
            <person name="Chen F."/>
            <person name="Chen W."/>
            <person name="Choi C."/>
            <person name="Clum A."/>
            <person name="Dos Santos R.A."/>
            <person name="Damasio A.R."/>
            <person name="Diallinas G."/>
            <person name="Emri T."/>
            <person name="Fekete E."/>
            <person name="Flipphi M."/>
            <person name="Freyberg S."/>
            <person name="Gallo A."/>
            <person name="Gournas C."/>
            <person name="Habgood R."/>
            <person name="Hainaut M."/>
            <person name="Harispe M.L."/>
            <person name="Henrissat B."/>
            <person name="Hilden K.S."/>
            <person name="Hope R."/>
            <person name="Hossain A."/>
            <person name="Karabika E."/>
            <person name="Karaffa L."/>
            <person name="Karanyi Z."/>
            <person name="Krasevec N."/>
            <person name="Kuo A."/>
            <person name="Kusch H."/>
            <person name="LaButti K."/>
            <person name="Lagendijk E.L."/>
            <person name="Lapidus A."/>
            <person name="Levasseur A."/>
            <person name="Lindquist E."/>
            <person name="Lipzen A."/>
            <person name="Logrieco A.F."/>
            <person name="MacCabe A."/>
            <person name="Maekelae M.R."/>
            <person name="Malavazi I."/>
            <person name="Melin P."/>
            <person name="Meyer V."/>
            <person name="Mielnichuk N."/>
            <person name="Miskei M."/>
            <person name="Molnar A.P."/>
            <person name="Mule G."/>
            <person name="Ngan C.Y."/>
            <person name="Orejas M."/>
            <person name="Orosz E."/>
            <person name="Ouedraogo J.P."/>
            <person name="Overkamp K.M."/>
            <person name="Park H.-S."/>
            <person name="Perrone G."/>
            <person name="Piumi F."/>
            <person name="Punt P.J."/>
            <person name="Ram A.F."/>
            <person name="Ramon A."/>
            <person name="Rauscher S."/>
            <person name="Record E."/>
            <person name="Riano-Pachon D.M."/>
            <person name="Robert V."/>
            <person name="Roehrig J."/>
            <person name="Ruller R."/>
            <person name="Salamov A."/>
            <person name="Salih N.S."/>
            <person name="Samson R.A."/>
            <person name="Sandor E."/>
            <person name="Sanguinetti M."/>
            <person name="Schuetze T."/>
            <person name="Sepcic K."/>
            <person name="Shelest E."/>
            <person name="Sherlock G."/>
            <person name="Sophianopoulou V."/>
            <person name="Squina F.M."/>
            <person name="Sun H."/>
            <person name="Susca A."/>
            <person name="Todd R.B."/>
            <person name="Tsang A."/>
            <person name="Unkles S.E."/>
            <person name="van de Wiele N."/>
            <person name="van Rossen-Uffink D."/>
            <person name="Oliveira J.V."/>
            <person name="Vesth T.C."/>
            <person name="Visser J."/>
            <person name="Yu J.-H."/>
            <person name="Zhou M."/>
            <person name="Andersen M.R."/>
            <person name="Archer D.B."/>
            <person name="Baker S.E."/>
            <person name="Benoit I."/>
            <person name="Brakhage A.A."/>
            <person name="Braus G.H."/>
            <person name="Fischer R."/>
            <person name="Frisvad J.C."/>
            <person name="Goldman G.H."/>
            <person name="Houbraken J."/>
            <person name="Oakley B."/>
            <person name="Pocsi I."/>
            <person name="Scazzocchio C."/>
            <person name="Seiboth B."/>
            <person name="vanKuyk P.A."/>
            <person name="Wortman J."/>
            <person name="Dyer P.S."/>
            <person name="Grigoriev I.V."/>
        </authorList>
    </citation>
    <scope>NUCLEOTIDE SEQUENCE [LARGE SCALE GENOMIC DNA]</scope>
    <source>
        <strain evidence="6">DTO 134E9</strain>
    </source>
</reference>
<evidence type="ECO:0000256" key="2">
    <source>
        <dbReference type="ARBA" id="ARBA00022630"/>
    </source>
</evidence>
<organism evidence="5 6">
    <name type="scientific">Aspergillus wentii DTO 134E9</name>
    <dbReference type="NCBI Taxonomy" id="1073089"/>
    <lineage>
        <taxon>Eukaryota</taxon>
        <taxon>Fungi</taxon>
        <taxon>Dikarya</taxon>
        <taxon>Ascomycota</taxon>
        <taxon>Pezizomycotina</taxon>
        <taxon>Eurotiomycetes</taxon>
        <taxon>Eurotiomycetidae</taxon>
        <taxon>Eurotiales</taxon>
        <taxon>Aspergillaceae</taxon>
        <taxon>Aspergillus</taxon>
        <taxon>Aspergillus subgen. Cremei</taxon>
    </lineage>
</organism>
<name>A0A1L9RXJ1_ASPWE</name>
<gene>
    <name evidence="5" type="ORF">ASPWEDRAFT_736489</name>
</gene>
<dbReference type="GO" id="GO:0019478">
    <property type="term" value="P:D-amino acid catabolic process"/>
    <property type="evidence" value="ECO:0007669"/>
    <property type="project" value="TreeGrafter"/>
</dbReference>
<dbReference type="STRING" id="1073089.A0A1L9RXJ1"/>
<dbReference type="GeneID" id="63755203"/>
<keyword evidence="2" id="KW-0285">Flavoprotein</keyword>
<keyword evidence="3" id="KW-0274">FAD</keyword>
<proteinExistence type="predicted"/>
<evidence type="ECO:0000256" key="1">
    <source>
        <dbReference type="ARBA" id="ARBA00001974"/>
    </source>
</evidence>
<dbReference type="OrthoDB" id="2015447at2759"/>
<dbReference type="AlphaFoldDB" id="A0A1L9RXJ1"/>
<dbReference type="RefSeq" id="XP_040693318.1">
    <property type="nucleotide sequence ID" value="XM_040839355.1"/>
</dbReference>
<dbReference type="EMBL" id="KV878210">
    <property type="protein sequence ID" value="OJJ39642.1"/>
    <property type="molecule type" value="Genomic_DNA"/>
</dbReference>
<evidence type="ECO:0008006" key="7">
    <source>
        <dbReference type="Google" id="ProtNLM"/>
    </source>
</evidence>
<evidence type="ECO:0000256" key="3">
    <source>
        <dbReference type="ARBA" id="ARBA00022827"/>
    </source>
</evidence>
<dbReference type="PANTHER" id="PTHR11530:SF25">
    <property type="entry name" value="FAD DEPENDENT OXIDOREDUCTASE DOMAIN-CONTAINING PROTEIN"/>
    <property type="match status" value="1"/>
</dbReference>
<sequence>MPRTPDKIAESVTTPRLTSHIAGASWEFPPTQCCGVRLTDQEISEDNFKTVQKWALESYAVYEKLAGNDGLARALSVRMPLCASFHTYRIRDDKPTFAKMEVTRGLSPGFFRRGVKELAEKYAINVRSNGGLKDAYEHPAPVIDTDAAMGPLMRLVRIKGARMYTDAIAGDLCTQEAHLLRMYRADAIVNATGLGARDITSKKHYLRGALLRVFSNDSGFAKIENSIIVAADAGADGNTATLHSSYLPAPAILGLAYTTRIT</sequence>
<keyword evidence="6" id="KW-1185">Reference proteome</keyword>
<protein>
    <recommendedName>
        <fullName evidence="7">FAD dependent oxidoreductase domain-containing protein</fullName>
    </recommendedName>
</protein>